<evidence type="ECO:0000256" key="7">
    <source>
        <dbReference type="ARBA" id="ARBA00022741"/>
    </source>
</evidence>
<keyword evidence="9" id="KW-0067">ATP-binding</keyword>
<keyword evidence="10" id="KW-0902">Two-component regulatory system</keyword>
<dbReference type="RefSeq" id="WP_160907607.1">
    <property type="nucleotide sequence ID" value="NZ_WVHS01000003.1"/>
</dbReference>
<dbReference type="PROSITE" id="PS50109">
    <property type="entry name" value="HIS_KIN"/>
    <property type="match status" value="1"/>
</dbReference>
<dbReference type="Proteomes" id="UP000451233">
    <property type="component" value="Unassembled WGS sequence"/>
</dbReference>
<evidence type="ECO:0000256" key="6">
    <source>
        <dbReference type="ARBA" id="ARBA00022679"/>
    </source>
</evidence>
<dbReference type="Pfam" id="PF02518">
    <property type="entry name" value="HATPase_c"/>
    <property type="match status" value="1"/>
</dbReference>
<evidence type="ECO:0000256" key="2">
    <source>
        <dbReference type="ARBA" id="ARBA00004236"/>
    </source>
</evidence>
<dbReference type="Gene3D" id="3.30.565.10">
    <property type="entry name" value="Histidine kinase-like ATPase, C-terminal domain"/>
    <property type="match status" value="1"/>
</dbReference>
<dbReference type="EC" id="2.7.13.3" evidence="3"/>
<proteinExistence type="predicted"/>
<gene>
    <name evidence="13" type="ORF">GS398_15100</name>
</gene>
<reference evidence="13 14" key="1">
    <citation type="submission" date="2019-11" db="EMBL/GenBank/DDBJ databases">
        <title>Pedobacter sp. HMF7056 Genome sequencing and assembly.</title>
        <authorList>
            <person name="Kang H."/>
            <person name="Kim H."/>
            <person name="Joh K."/>
        </authorList>
    </citation>
    <scope>NUCLEOTIDE SEQUENCE [LARGE SCALE GENOMIC DNA]</scope>
    <source>
        <strain evidence="13 14">HMF7056</strain>
    </source>
</reference>
<dbReference type="EMBL" id="WVHS01000003">
    <property type="protein sequence ID" value="MXV16628.1"/>
    <property type="molecule type" value="Genomic_DNA"/>
</dbReference>
<dbReference type="SMART" id="SM00388">
    <property type="entry name" value="HisKA"/>
    <property type="match status" value="1"/>
</dbReference>
<dbReference type="Pfam" id="PF00512">
    <property type="entry name" value="HisKA"/>
    <property type="match status" value="1"/>
</dbReference>
<dbReference type="InterPro" id="IPR036097">
    <property type="entry name" value="HisK_dim/P_sf"/>
</dbReference>
<evidence type="ECO:0000256" key="4">
    <source>
        <dbReference type="ARBA" id="ARBA00022475"/>
    </source>
</evidence>
<comment type="subcellular location">
    <subcellularLocation>
        <location evidence="2">Cell membrane</location>
    </subcellularLocation>
</comment>
<dbReference type="GO" id="GO:0005886">
    <property type="term" value="C:plasma membrane"/>
    <property type="evidence" value="ECO:0007669"/>
    <property type="project" value="UniProtKB-SubCell"/>
</dbReference>
<evidence type="ECO:0000313" key="13">
    <source>
        <dbReference type="EMBL" id="MXV16628.1"/>
    </source>
</evidence>
<evidence type="ECO:0000256" key="5">
    <source>
        <dbReference type="ARBA" id="ARBA00022553"/>
    </source>
</evidence>
<dbReference type="CDD" id="cd00082">
    <property type="entry name" value="HisKA"/>
    <property type="match status" value="1"/>
</dbReference>
<dbReference type="GO" id="GO:0000155">
    <property type="term" value="F:phosphorelay sensor kinase activity"/>
    <property type="evidence" value="ECO:0007669"/>
    <property type="project" value="InterPro"/>
</dbReference>
<dbReference type="InterPro" id="IPR036890">
    <property type="entry name" value="HATPase_C_sf"/>
</dbReference>
<dbReference type="Pfam" id="PF13596">
    <property type="entry name" value="PAS_10"/>
    <property type="match status" value="1"/>
</dbReference>
<evidence type="ECO:0000313" key="14">
    <source>
        <dbReference type="Proteomes" id="UP000451233"/>
    </source>
</evidence>
<dbReference type="PANTHER" id="PTHR43711:SF1">
    <property type="entry name" value="HISTIDINE KINASE 1"/>
    <property type="match status" value="1"/>
</dbReference>
<keyword evidence="6" id="KW-0808">Transferase</keyword>
<evidence type="ECO:0000256" key="8">
    <source>
        <dbReference type="ARBA" id="ARBA00022777"/>
    </source>
</evidence>
<keyword evidence="14" id="KW-1185">Reference proteome</keyword>
<evidence type="ECO:0000259" key="12">
    <source>
        <dbReference type="PROSITE" id="PS50109"/>
    </source>
</evidence>
<comment type="caution">
    <text evidence="13">The sequence shown here is derived from an EMBL/GenBank/DDBJ whole genome shotgun (WGS) entry which is preliminary data.</text>
</comment>
<dbReference type="SUPFAM" id="SSF55874">
    <property type="entry name" value="ATPase domain of HSP90 chaperone/DNA topoisomerase II/histidine kinase"/>
    <property type="match status" value="1"/>
</dbReference>
<keyword evidence="4" id="KW-1003">Cell membrane</keyword>
<evidence type="ECO:0000256" key="3">
    <source>
        <dbReference type="ARBA" id="ARBA00012438"/>
    </source>
</evidence>
<dbReference type="InterPro" id="IPR003661">
    <property type="entry name" value="HisK_dim/P_dom"/>
</dbReference>
<sequence>MTKPNWLNNVIRLKPRGRTSINAQLYIDKSLVLKRLSPDLGDLVGIRETDVGRPVSSLMTNLKKETLAGDALNVITSGDVINREVETVAGKWYQVITLPAVRQTDGEIEGAIIVFSDITEKKLDVIRMSDFIAMVSHELKTPLTSVQGYVQIVMARARSAKDAFAAGALDKANIQLKKMNALINGFLNVAQLDAGKIHLDKSPFEINTLIAEIVEETMLADPARNIESSPCFPTTLLADKEKIAQVIGNLLGNAIKYSAHGSRVNIGCQVDPLAIQVVVTDCGRGISPKDREKLFDRYYRVDNVTGESISGFGLGLYLSAEIIKRHQGEIWVESEVGKGSAFYFKLPRL</sequence>
<name>A0A7K1Y0L6_9SPHI</name>
<comment type="catalytic activity">
    <reaction evidence="1">
        <text>ATP + protein L-histidine = ADP + protein N-phospho-L-histidine.</text>
        <dbReference type="EC" id="2.7.13.3"/>
    </reaction>
</comment>
<evidence type="ECO:0000256" key="9">
    <source>
        <dbReference type="ARBA" id="ARBA00022840"/>
    </source>
</evidence>
<dbReference type="InterPro" id="IPR050736">
    <property type="entry name" value="Sensor_HK_Regulatory"/>
</dbReference>
<accession>A0A7K1Y0L6</accession>
<organism evidence="13 14">
    <name type="scientific">Hufsiella ginkgonis</name>
    <dbReference type="NCBI Taxonomy" id="2695274"/>
    <lineage>
        <taxon>Bacteria</taxon>
        <taxon>Pseudomonadati</taxon>
        <taxon>Bacteroidota</taxon>
        <taxon>Sphingobacteriia</taxon>
        <taxon>Sphingobacteriales</taxon>
        <taxon>Sphingobacteriaceae</taxon>
        <taxon>Hufsiella</taxon>
    </lineage>
</organism>
<dbReference type="AlphaFoldDB" id="A0A7K1Y0L6"/>
<evidence type="ECO:0000256" key="10">
    <source>
        <dbReference type="ARBA" id="ARBA00023012"/>
    </source>
</evidence>
<evidence type="ECO:0000256" key="1">
    <source>
        <dbReference type="ARBA" id="ARBA00000085"/>
    </source>
</evidence>
<dbReference type="PRINTS" id="PR00344">
    <property type="entry name" value="BCTRLSENSOR"/>
</dbReference>
<evidence type="ECO:0000256" key="11">
    <source>
        <dbReference type="ARBA" id="ARBA00023136"/>
    </source>
</evidence>
<dbReference type="InterPro" id="IPR004358">
    <property type="entry name" value="Sig_transdc_His_kin-like_C"/>
</dbReference>
<protein>
    <recommendedName>
        <fullName evidence="3">histidine kinase</fullName>
        <ecNumber evidence="3">2.7.13.3</ecNumber>
    </recommendedName>
</protein>
<dbReference type="Gene3D" id="3.30.450.20">
    <property type="entry name" value="PAS domain"/>
    <property type="match status" value="1"/>
</dbReference>
<keyword evidence="8" id="KW-0418">Kinase</keyword>
<dbReference type="Gene3D" id="1.10.287.130">
    <property type="match status" value="1"/>
</dbReference>
<dbReference type="InterPro" id="IPR005467">
    <property type="entry name" value="His_kinase_dom"/>
</dbReference>
<dbReference type="InterPro" id="IPR003594">
    <property type="entry name" value="HATPase_dom"/>
</dbReference>
<dbReference type="SUPFAM" id="SSF47384">
    <property type="entry name" value="Homodimeric domain of signal transducing histidine kinase"/>
    <property type="match status" value="1"/>
</dbReference>
<feature type="domain" description="Histidine kinase" evidence="12">
    <location>
        <begin position="134"/>
        <end position="349"/>
    </location>
</feature>
<keyword evidence="5" id="KW-0597">Phosphoprotein</keyword>
<keyword evidence="11" id="KW-0472">Membrane</keyword>
<dbReference type="PANTHER" id="PTHR43711">
    <property type="entry name" value="TWO-COMPONENT HISTIDINE KINASE"/>
    <property type="match status" value="1"/>
</dbReference>
<dbReference type="GO" id="GO:0005524">
    <property type="term" value="F:ATP binding"/>
    <property type="evidence" value="ECO:0007669"/>
    <property type="project" value="UniProtKB-KW"/>
</dbReference>
<keyword evidence="7" id="KW-0547">Nucleotide-binding</keyword>
<dbReference type="SMART" id="SM00387">
    <property type="entry name" value="HATPase_c"/>
    <property type="match status" value="1"/>
</dbReference>
<dbReference type="FunFam" id="3.30.565.10:FF:000023">
    <property type="entry name" value="PAS domain-containing sensor histidine kinase"/>
    <property type="match status" value="1"/>
</dbReference>